<comment type="caution">
    <text evidence="2">The sequence shown here is derived from an EMBL/GenBank/DDBJ whole genome shotgun (WGS) entry which is preliminary data.</text>
</comment>
<dbReference type="RefSeq" id="WP_112149499.1">
    <property type="nucleotide sequence ID" value="NZ_CAUHHK010000030.1"/>
</dbReference>
<evidence type="ECO:0000313" key="3">
    <source>
        <dbReference type="Proteomes" id="UP000248557"/>
    </source>
</evidence>
<evidence type="ECO:0000259" key="1">
    <source>
        <dbReference type="Pfam" id="PF07992"/>
    </source>
</evidence>
<dbReference type="Proteomes" id="UP000248557">
    <property type="component" value="Unassembled WGS sequence"/>
</dbReference>
<dbReference type="InterPro" id="IPR036188">
    <property type="entry name" value="FAD/NAD-bd_sf"/>
</dbReference>
<accession>A0A328Q9I7</accession>
<dbReference type="InterPro" id="IPR050407">
    <property type="entry name" value="Geranylgeranyl_reductase"/>
</dbReference>
<name>A0A328Q9I7_9EURY</name>
<dbReference type="Gene3D" id="3.30.9.10">
    <property type="entry name" value="D-Amino Acid Oxidase, subunit A, domain 2"/>
    <property type="match status" value="1"/>
</dbReference>
<evidence type="ECO:0000313" key="2">
    <source>
        <dbReference type="EMBL" id="RAP03168.1"/>
    </source>
</evidence>
<feature type="domain" description="FAD/NAD(P)-binding" evidence="1">
    <location>
        <begin position="6"/>
        <end position="163"/>
    </location>
</feature>
<dbReference type="PANTHER" id="PTHR42685">
    <property type="entry name" value="GERANYLGERANYL DIPHOSPHATE REDUCTASE"/>
    <property type="match status" value="1"/>
</dbReference>
<organism evidence="2 3">
    <name type="scientific">Methanosphaera stadtmanae</name>
    <dbReference type="NCBI Taxonomy" id="2317"/>
    <lineage>
        <taxon>Archaea</taxon>
        <taxon>Methanobacteriati</taxon>
        <taxon>Methanobacteriota</taxon>
        <taxon>Methanomada group</taxon>
        <taxon>Methanobacteria</taxon>
        <taxon>Methanobacteriales</taxon>
        <taxon>Methanobacteriaceae</taxon>
        <taxon>Methanosphaera</taxon>
    </lineage>
</organism>
<dbReference type="SUPFAM" id="SSF51905">
    <property type="entry name" value="FAD/NAD(P)-binding domain"/>
    <property type="match status" value="1"/>
</dbReference>
<dbReference type="GO" id="GO:0016491">
    <property type="term" value="F:oxidoreductase activity"/>
    <property type="evidence" value="ECO:0007669"/>
    <property type="project" value="InterPro"/>
</dbReference>
<dbReference type="InterPro" id="IPR023753">
    <property type="entry name" value="FAD/NAD-binding_dom"/>
</dbReference>
<dbReference type="EMBL" id="NGJK01000037">
    <property type="protein sequence ID" value="RAP03168.1"/>
    <property type="molecule type" value="Genomic_DNA"/>
</dbReference>
<dbReference type="Pfam" id="PF07992">
    <property type="entry name" value="Pyr_redox_2"/>
    <property type="match status" value="1"/>
</dbReference>
<reference evidence="2 3" key="1">
    <citation type="submission" date="2017-05" db="EMBL/GenBank/DDBJ databases">
        <title>Host range expansion of the Methanosphaera genus to humans and monogastric animals involves recent and extensive reduction in genome content.</title>
        <authorList>
            <person name="Hoedt E.C."/>
            <person name="Volmer J.G."/>
            <person name="Parks D.H."/>
            <person name="Rosewarne C.P."/>
            <person name="Denman S.E."/>
            <person name="Mcsweeney C.S."/>
            <person name="O Cuiv P."/>
            <person name="Hugenholtz P."/>
            <person name="Tyson G.W."/>
            <person name="Morrison M."/>
        </authorList>
    </citation>
    <scope>NUCLEOTIDE SEQUENCE [LARGE SCALE GENOMIC DNA]</scope>
    <source>
        <strain evidence="2 3">PA5</strain>
    </source>
</reference>
<gene>
    <name evidence="2" type="ORF">CA615_03725</name>
</gene>
<protein>
    <recommendedName>
        <fullName evidence="1">FAD/NAD(P)-binding domain-containing protein</fullName>
    </recommendedName>
</protein>
<dbReference type="PANTHER" id="PTHR42685:SF18">
    <property type="entry name" value="DIGERANYLGERANYLGLYCEROPHOSPHOLIPID REDUCTASE"/>
    <property type="match status" value="1"/>
</dbReference>
<sequence length="382" mass="43059">MEIITDILIVGGGPSGLLAAKEGCFNNNKVVLLDKDNTDPHNEYITKTSLRQIGIKEDDSWIVNQTNGFILEAMDEKLVLDNTTTVQPEEAYIIDKNKFIKALRDDIKENVEIIDTEAKTITHIKDKVVVEAENSTGKYTITTKILIIASGYHDNLIKQVGMDYKNMDTQHILQYELENTHLKTNNIIYSFNEIENNALISILPGKNNTASISITMKDDANITEILDSYIKSNNELRDSNIICKTSHILPSNGIIPKRVADNIILCGNSAGFVNPLTMKGLSGALESGTYAGVVAAKHVVFDEYKKDDLKQYVMYTDMLVNENYERYMETREFIETLTLIEVYGILSKLSFVDMYECDIDSLIRTMIDESSKANIHLKNLYN</sequence>
<proteinExistence type="predicted"/>
<dbReference type="AlphaFoldDB" id="A0A328Q9I7"/>
<dbReference type="Gene3D" id="3.50.50.60">
    <property type="entry name" value="FAD/NAD(P)-binding domain"/>
    <property type="match status" value="1"/>
</dbReference>